<dbReference type="RefSeq" id="WP_072839720.1">
    <property type="nucleotide sequence ID" value="NZ_FQVF01000009.1"/>
</dbReference>
<dbReference type="PANTHER" id="PTHR46036:SF5">
    <property type="entry name" value="LACTOYLGLUTATHIONE LYASE"/>
    <property type="match status" value="1"/>
</dbReference>
<evidence type="ECO:0000313" key="7">
    <source>
        <dbReference type="Proteomes" id="UP000184517"/>
    </source>
</evidence>
<name>A0A1M5CKZ2_9GAMM</name>
<evidence type="ECO:0000256" key="3">
    <source>
        <dbReference type="ARBA" id="ARBA00032460"/>
    </source>
</evidence>
<dbReference type="STRING" id="1122206.SAMN02745753_02165"/>
<dbReference type="OrthoDB" id="9789841at2"/>
<dbReference type="EMBL" id="FQVF01000009">
    <property type="protein sequence ID" value="SHF55092.1"/>
    <property type="molecule type" value="Genomic_DNA"/>
</dbReference>
<dbReference type="Pfam" id="PF00903">
    <property type="entry name" value="Glyoxalase"/>
    <property type="match status" value="1"/>
</dbReference>
<dbReference type="InterPro" id="IPR037523">
    <property type="entry name" value="VOC_core"/>
</dbReference>
<dbReference type="InterPro" id="IPR029068">
    <property type="entry name" value="Glyas_Bleomycin-R_OHBP_Dase"/>
</dbReference>
<accession>A0A1M5CKZ2</accession>
<dbReference type="GO" id="GO:0019243">
    <property type="term" value="P:methylglyoxal catabolic process to D-lactate via S-lactoyl-glutathione"/>
    <property type="evidence" value="ECO:0007669"/>
    <property type="project" value="TreeGrafter"/>
</dbReference>
<dbReference type="AlphaFoldDB" id="A0A1M5CKZ2"/>
<dbReference type="SUPFAM" id="SSF54593">
    <property type="entry name" value="Glyoxalase/Bleomycin resistance protein/Dihydroxybiphenyl dioxygenase"/>
    <property type="match status" value="1"/>
</dbReference>
<organism evidence="6 7">
    <name type="scientific">Marinomonas polaris DSM 16579</name>
    <dbReference type="NCBI Taxonomy" id="1122206"/>
    <lineage>
        <taxon>Bacteria</taxon>
        <taxon>Pseudomonadati</taxon>
        <taxon>Pseudomonadota</taxon>
        <taxon>Gammaproteobacteria</taxon>
        <taxon>Oceanospirillales</taxon>
        <taxon>Oceanospirillaceae</taxon>
        <taxon>Marinomonas</taxon>
    </lineage>
</organism>
<evidence type="ECO:0000256" key="4">
    <source>
        <dbReference type="ARBA" id="ARBA00033298"/>
    </source>
</evidence>
<protein>
    <recommendedName>
        <fullName evidence="2">Aldoketomutase</fullName>
    </recommendedName>
    <alternativeName>
        <fullName evidence="1">Ketone-aldehyde mutase</fullName>
    </alternativeName>
    <alternativeName>
        <fullName evidence="3">Methylglyoxalase</fullName>
    </alternativeName>
    <alternativeName>
        <fullName evidence="4">S-D-lactoylglutathione methylglyoxal lyase</fullName>
    </alternativeName>
</protein>
<dbReference type="Gene3D" id="3.10.180.10">
    <property type="entry name" value="2,3-Dihydroxybiphenyl 1,2-Dioxygenase, domain 1"/>
    <property type="match status" value="1"/>
</dbReference>
<dbReference type="InterPro" id="IPR004360">
    <property type="entry name" value="Glyas_Fos-R_dOase_dom"/>
</dbReference>
<keyword evidence="6" id="KW-0456">Lyase</keyword>
<evidence type="ECO:0000256" key="2">
    <source>
        <dbReference type="ARBA" id="ARBA00030892"/>
    </source>
</evidence>
<sequence>MSIRYLHAMIRTDKPEESHAFYTEGLGLIQTRRMDSEKGQFSLIYYATEQGAPEVELTHNWSDRTYTGGDQFGHLAFEVDNIYQVCEKLQSMGVTILRPPRDGHMAFVKDPNGISIELLQKDGSLESAEPWVSMENTGSW</sequence>
<dbReference type="PROSITE" id="PS51819">
    <property type="entry name" value="VOC"/>
    <property type="match status" value="1"/>
</dbReference>
<reference evidence="7" key="1">
    <citation type="submission" date="2016-11" db="EMBL/GenBank/DDBJ databases">
        <authorList>
            <person name="Varghese N."/>
            <person name="Submissions S."/>
        </authorList>
    </citation>
    <scope>NUCLEOTIDE SEQUENCE [LARGE SCALE GENOMIC DNA]</scope>
    <source>
        <strain evidence="7">DSM 16579</strain>
    </source>
</reference>
<keyword evidence="7" id="KW-1185">Reference proteome</keyword>
<feature type="domain" description="VOC" evidence="5">
    <location>
        <begin position="4"/>
        <end position="121"/>
    </location>
</feature>
<dbReference type="PANTHER" id="PTHR46036">
    <property type="entry name" value="LACTOYLGLUTATHIONE LYASE"/>
    <property type="match status" value="1"/>
</dbReference>
<evidence type="ECO:0000259" key="5">
    <source>
        <dbReference type="PROSITE" id="PS51819"/>
    </source>
</evidence>
<dbReference type="GO" id="GO:0004462">
    <property type="term" value="F:lactoylglutathione lyase activity"/>
    <property type="evidence" value="ECO:0007669"/>
    <property type="project" value="TreeGrafter"/>
</dbReference>
<proteinExistence type="predicted"/>
<evidence type="ECO:0000313" key="6">
    <source>
        <dbReference type="EMBL" id="SHF55092.1"/>
    </source>
</evidence>
<dbReference type="GO" id="GO:0005737">
    <property type="term" value="C:cytoplasm"/>
    <property type="evidence" value="ECO:0007669"/>
    <property type="project" value="TreeGrafter"/>
</dbReference>
<evidence type="ECO:0000256" key="1">
    <source>
        <dbReference type="ARBA" id="ARBA00030291"/>
    </source>
</evidence>
<gene>
    <name evidence="6" type="ORF">SAMN02745753_02165</name>
</gene>
<dbReference type="Proteomes" id="UP000184517">
    <property type="component" value="Unassembled WGS sequence"/>
</dbReference>